<feature type="domain" description="HTH cro/C1-type" evidence="3">
    <location>
        <begin position="7"/>
        <end position="39"/>
    </location>
</feature>
<dbReference type="InterPro" id="IPR025194">
    <property type="entry name" value="RodZ-like_C"/>
</dbReference>
<dbReference type="PROSITE" id="PS50943">
    <property type="entry name" value="HTH_CROC1"/>
    <property type="match status" value="1"/>
</dbReference>
<dbReference type="Proteomes" id="UP000182347">
    <property type="component" value="Unassembled WGS sequence"/>
</dbReference>
<feature type="compositionally biased region" description="Polar residues" evidence="1">
    <location>
        <begin position="79"/>
        <end position="89"/>
    </location>
</feature>
<evidence type="ECO:0000259" key="3">
    <source>
        <dbReference type="PROSITE" id="PS50943"/>
    </source>
</evidence>
<organism evidence="4 5">
    <name type="scientific">Sediminibacillus halophilus</name>
    <dbReference type="NCBI Taxonomy" id="482461"/>
    <lineage>
        <taxon>Bacteria</taxon>
        <taxon>Bacillati</taxon>
        <taxon>Bacillota</taxon>
        <taxon>Bacilli</taxon>
        <taxon>Bacillales</taxon>
        <taxon>Bacillaceae</taxon>
        <taxon>Sediminibacillus</taxon>
    </lineage>
</organism>
<dbReference type="PANTHER" id="PTHR34475">
    <property type="match status" value="1"/>
</dbReference>
<dbReference type="RefSeq" id="WP_074597311.1">
    <property type="nucleotide sequence ID" value="NZ_FNHF01000001.1"/>
</dbReference>
<evidence type="ECO:0000256" key="1">
    <source>
        <dbReference type="SAM" id="MobiDB-lite"/>
    </source>
</evidence>
<protein>
    <submittedName>
        <fullName evidence="4">Protein RodZ, contains Xre-like HTH and DUF4115 domains</fullName>
    </submittedName>
</protein>
<accession>A0A1G9MCW4</accession>
<dbReference type="Pfam" id="PF13464">
    <property type="entry name" value="RodZ_C"/>
    <property type="match status" value="1"/>
</dbReference>
<dbReference type="AlphaFoldDB" id="A0A1G9MCW4"/>
<dbReference type="Pfam" id="PF13413">
    <property type="entry name" value="HTH_25"/>
    <property type="match status" value="1"/>
</dbReference>
<reference evidence="5" key="1">
    <citation type="submission" date="2016-10" db="EMBL/GenBank/DDBJ databases">
        <authorList>
            <person name="Varghese N."/>
            <person name="Submissions S."/>
        </authorList>
    </citation>
    <scope>NUCLEOTIDE SEQUENCE [LARGE SCALE GENOMIC DNA]</scope>
    <source>
        <strain evidence="5">CGMCC 1.6199</strain>
    </source>
</reference>
<feature type="region of interest" description="Disordered" evidence="1">
    <location>
        <begin position="133"/>
        <end position="207"/>
    </location>
</feature>
<evidence type="ECO:0000313" key="5">
    <source>
        <dbReference type="Proteomes" id="UP000182347"/>
    </source>
</evidence>
<name>A0A1G9MCW4_9BACI</name>
<dbReference type="InterPro" id="IPR010982">
    <property type="entry name" value="Lambda_DNA-bd_dom_sf"/>
</dbReference>
<evidence type="ECO:0000256" key="2">
    <source>
        <dbReference type="SAM" id="Phobius"/>
    </source>
</evidence>
<feature type="compositionally biased region" description="Polar residues" evidence="1">
    <location>
        <begin position="133"/>
        <end position="144"/>
    </location>
</feature>
<dbReference type="PANTHER" id="PTHR34475:SF1">
    <property type="entry name" value="CYTOSKELETON PROTEIN RODZ"/>
    <property type="match status" value="1"/>
</dbReference>
<dbReference type="SUPFAM" id="SSF47413">
    <property type="entry name" value="lambda repressor-like DNA-binding domains"/>
    <property type="match status" value="1"/>
</dbReference>
<proteinExistence type="predicted"/>
<dbReference type="STRING" id="482461.SAMN05216244_0539"/>
<keyword evidence="2" id="KW-1133">Transmembrane helix</keyword>
<dbReference type="InterPro" id="IPR001387">
    <property type="entry name" value="Cro/C1-type_HTH"/>
</dbReference>
<feature type="transmembrane region" description="Helical" evidence="2">
    <location>
        <begin position="104"/>
        <end position="129"/>
    </location>
</feature>
<feature type="region of interest" description="Disordered" evidence="1">
    <location>
        <begin position="73"/>
        <end position="100"/>
    </location>
</feature>
<dbReference type="InterPro" id="IPR050400">
    <property type="entry name" value="Bact_Cytoskel_RodZ"/>
</dbReference>
<keyword evidence="2" id="KW-0472">Membrane</keyword>
<gene>
    <name evidence="4" type="ORF">SAMN05216244_0539</name>
</gene>
<feature type="compositionally biased region" description="Acidic residues" evidence="1">
    <location>
        <begin position="175"/>
        <end position="193"/>
    </location>
</feature>
<dbReference type="EMBL" id="FNHF01000001">
    <property type="protein sequence ID" value="SDL72120.1"/>
    <property type="molecule type" value="Genomic_DNA"/>
</dbReference>
<dbReference type="Gene3D" id="1.10.260.40">
    <property type="entry name" value="lambda repressor-like DNA-binding domains"/>
    <property type="match status" value="1"/>
</dbReference>
<keyword evidence="5" id="KW-1185">Reference proteome</keyword>
<evidence type="ECO:0000313" key="4">
    <source>
        <dbReference type="EMBL" id="SDL72120.1"/>
    </source>
</evidence>
<dbReference type="CDD" id="cd00093">
    <property type="entry name" value="HTH_XRE"/>
    <property type="match status" value="1"/>
</dbReference>
<dbReference type="GO" id="GO:0003677">
    <property type="term" value="F:DNA binding"/>
    <property type="evidence" value="ECO:0007669"/>
    <property type="project" value="InterPro"/>
</dbReference>
<dbReference type="OrthoDB" id="9797543at2"/>
<keyword evidence="2" id="KW-0812">Transmembrane</keyword>
<sequence length="309" mass="34685">MEIGERLKEAREAKNLSLEEIQQMTKIQTRYLQAIEKGNFSVMPGNFYVRAFIKEYATAVDLDPDVLIEEHKNELPATSDESAVQYTRVQRSRKESSASTKSPALLSFLPTIIVVLLVIGILFTVWYLYQQSQGDDPGQSNQQNEKQDEVYVGDPDSSETKENDDSGNNDASEEKTEEESQQDDSTNEEEQAEPELNVVDQGTQGNDQVTNIELVNPGEEIIVEVTSESDHWLEITEGEDNDLYSGMFGESDSPLEEDLSGADQFMIRFGNPEPIEITIAGVPLEIPEMSSNTVQRVFVEVVDETEQQE</sequence>